<keyword evidence="2" id="KW-1185">Reference proteome</keyword>
<comment type="caution">
    <text evidence="1">The sequence shown here is derived from an EMBL/GenBank/DDBJ whole genome shotgun (WGS) entry which is preliminary data.</text>
</comment>
<reference evidence="1" key="2">
    <citation type="submission" date="2020-09" db="EMBL/GenBank/DDBJ databases">
        <authorList>
            <person name="Sun Q."/>
            <person name="Ohkuma M."/>
        </authorList>
    </citation>
    <scope>NUCLEOTIDE SEQUENCE</scope>
    <source>
        <strain evidence="1">JCM 19831</strain>
    </source>
</reference>
<dbReference type="InterPro" id="IPR009666">
    <property type="entry name" value="Uncharacterised_Ycf35"/>
</dbReference>
<name>A0A917X0L9_9ACTN</name>
<dbReference type="PANTHER" id="PTHR39638">
    <property type="entry name" value="YCF35"/>
    <property type="match status" value="1"/>
</dbReference>
<evidence type="ECO:0000313" key="2">
    <source>
        <dbReference type="Proteomes" id="UP000642070"/>
    </source>
</evidence>
<evidence type="ECO:0000313" key="1">
    <source>
        <dbReference type="EMBL" id="GGM48019.1"/>
    </source>
</evidence>
<evidence type="ECO:0008006" key="3">
    <source>
        <dbReference type="Google" id="ProtNLM"/>
    </source>
</evidence>
<dbReference type="Pfam" id="PF06868">
    <property type="entry name" value="DUF1257"/>
    <property type="match status" value="1"/>
</dbReference>
<gene>
    <name evidence="1" type="ORF">GCM10007977_057040</name>
</gene>
<sequence length="135" mass="15016">MSHFTRVRTALRDAGLLANALGAAGFPAVEVHDEPQTLFGYHGDARPERAEVIVRRAHLGEASNDLGFRRTTDGTFEAIISEYDRRQYDEAWLGTVSQHYAHAATLRYAAANGFEVATEQRDADGTLRLTLRRLT</sequence>
<reference evidence="1" key="1">
    <citation type="journal article" date="2014" name="Int. J. Syst. Evol. Microbiol.">
        <title>Complete genome sequence of Corynebacterium casei LMG S-19264T (=DSM 44701T), isolated from a smear-ripened cheese.</title>
        <authorList>
            <consortium name="US DOE Joint Genome Institute (JGI-PGF)"/>
            <person name="Walter F."/>
            <person name="Albersmeier A."/>
            <person name="Kalinowski J."/>
            <person name="Ruckert C."/>
        </authorList>
    </citation>
    <scope>NUCLEOTIDE SEQUENCE</scope>
    <source>
        <strain evidence="1">JCM 19831</strain>
    </source>
</reference>
<dbReference type="PANTHER" id="PTHR39638:SF2">
    <property type="entry name" value="YCF35"/>
    <property type="match status" value="1"/>
</dbReference>
<proteinExistence type="predicted"/>
<dbReference type="RefSeq" id="WP_190253035.1">
    <property type="nucleotide sequence ID" value="NZ_BMPI01000030.1"/>
</dbReference>
<dbReference type="EMBL" id="BMPI01000030">
    <property type="protein sequence ID" value="GGM48019.1"/>
    <property type="molecule type" value="Genomic_DNA"/>
</dbReference>
<accession>A0A917X0L9</accession>
<dbReference type="AlphaFoldDB" id="A0A917X0L9"/>
<dbReference type="Proteomes" id="UP000642070">
    <property type="component" value="Unassembled WGS sequence"/>
</dbReference>
<organism evidence="1 2">
    <name type="scientific">Dactylosporangium sucinum</name>
    <dbReference type="NCBI Taxonomy" id="1424081"/>
    <lineage>
        <taxon>Bacteria</taxon>
        <taxon>Bacillati</taxon>
        <taxon>Actinomycetota</taxon>
        <taxon>Actinomycetes</taxon>
        <taxon>Micromonosporales</taxon>
        <taxon>Micromonosporaceae</taxon>
        <taxon>Dactylosporangium</taxon>
    </lineage>
</organism>
<protein>
    <recommendedName>
        <fullName evidence="3">DUF1257 domain-containing protein</fullName>
    </recommendedName>
</protein>